<feature type="compositionally biased region" description="Basic and acidic residues" evidence="1">
    <location>
        <begin position="210"/>
        <end position="221"/>
    </location>
</feature>
<evidence type="ECO:0000256" key="1">
    <source>
        <dbReference type="SAM" id="MobiDB-lite"/>
    </source>
</evidence>
<dbReference type="AlphaFoldDB" id="A0AAW0N6M3"/>
<feature type="compositionally biased region" description="Basic and acidic residues" evidence="1">
    <location>
        <begin position="282"/>
        <end position="299"/>
    </location>
</feature>
<feature type="compositionally biased region" description="Basic and acidic residues" evidence="1">
    <location>
        <begin position="230"/>
        <end position="260"/>
    </location>
</feature>
<dbReference type="Proteomes" id="UP001460270">
    <property type="component" value="Unassembled WGS sequence"/>
</dbReference>
<feature type="compositionally biased region" description="Low complexity" evidence="1">
    <location>
        <begin position="45"/>
        <end position="62"/>
    </location>
</feature>
<name>A0AAW0N6M3_9GOBI</name>
<evidence type="ECO:0000313" key="2">
    <source>
        <dbReference type="EMBL" id="KAK7889399.1"/>
    </source>
</evidence>
<feature type="region of interest" description="Disordered" evidence="1">
    <location>
        <begin position="160"/>
        <end position="299"/>
    </location>
</feature>
<accession>A0AAW0N6M3</accession>
<sequence>MLTKCIKWPVSVLAPSYSKHRAKRNESPKPLTLPPPRDPPPYRPPSQSDASSDQDQAKVSAAGLPPSSEPLDMVSLTNLSNWPRLGRFYKRDVTRPDVTSDEGGSPAAETVRDMLAYVVNNFVKKYESLAPSLSGPCEQLQRQEKALGEHINFSQEYKAWFEPLRSLHTAPKGPKEREREERKREREKRRKREESEGERERRKRERRKERKEEKKERIESRRRNRRREKRERGRAKGERERESERRGRREEREIERERESARRKRKEERNRKKEERKKRRQSSREKRELERKREKKRAE</sequence>
<dbReference type="EMBL" id="JBBPFD010000018">
    <property type="protein sequence ID" value="KAK7889399.1"/>
    <property type="molecule type" value="Genomic_DNA"/>
</dbReference>
<feature type="region of interest" description="Disordered" evidence="1">
    <location>
        <begin position="17"/>
        <end position="75"/>
    </location>
</feature>
<feature type="compositionally biased region" description="Basic and acidic residues" evidence="1">
    <location>
        <begin position="173"/>
        <end position="184"/>
    </location>
</feature>
<protein>
    <submittedName>
        <fullName evidence="2">Uncharacterized protein</fullName>
    </submittedName>
</protein>
<proteinExistence type="predicted"/>
<organism evidence="2 3">
    <name type="scientific">Mugilogobius chulae</name>
    <name type="common">yellowstripe goby</name>
    <dbReference type="NCBI Taxonomy" id="88201"/>
    <lineage>
        <taxon>Eukaryota</taxon>
        <taxon>Metazoa</taxon>
        <taxon>Chordata</taxon>
        <taxon>Craniata</taxon>
        <taxon>Vertebrata</taxon>
        <taxon>Euteleostomi</taxon>
        <taxon>Actinopterygii</taxon>
        <taxon>Neopterygii</taxon>
        <taxon>Teleostei</taxon>
        <taxon>Neoteleostei</taxon>
        <taxon>Acanthomorphata</taxon>
        <taxon>Gobiaria</taxon>
        <taxon>Gobiiformes</taxon>
        <taxon>Gobioidei</taxon>
        <taxon>Gobiidae</taxon>
        <taxon>Gobionellinae</taxon>
        <taxon>Mugilogobius</taxon>
    </lineage>
</organism>
<gene>
    <name evidence="2" type="ORF">WMY93_024959</name>
</gene>
<keyword evidence="3" id="KW-1185">Reference proteome</keyword>
<comment type="caution">
    <text evidence="2">The sequence shown here is derived from an EMBL/GenBank/DDBJ whole genome shotgun (WGS) entry which is preliminary data.</text>
</comment>
<evidence type="ECO:0000313" key="3">
    <source>
        <dbReference type="Proteomes" id="UP001460270"/>
    </source>
</evidence>
<reference evidence="3" key="1">
    <citation type="submission" date="2024-04" db="EMBL/GenBank/DDBJ databases">
        <title>Salinicola lusitanus LLJ914,a marine bacterium isolated from the Okinawa Trough.</title>
        <authorList>
            <person name="Li J."/>
        </authorList>
    </citation>
    <scope>NUCLEOTIDE SEQUENCE [LARGE SCALE GENOMIC DNA]</scope>
</reference>
<feature type="compositionally biased region" description="Pro residues" evidence="1">
    <location>
        <begin position="31"/>
        <end position="44"/>
    </location>
</feature>